<dbReference type="EMBL" id="JBBYHR010000004">
    <property type="protein sequence ID" value="MEL1244464.1"/>
    <property type="molecule type" value="Genomic_DNA"/>
</dbReference>
<feature type="transmembrane region" description="Helical" evidence="1">
    <location>
        <begin position="81"/>
        <end position="99"/>
    </location>
</feature>
<proteinExistence type="predicted"/>
<dbReference type="Proteomes" id="UP001464555">
    <property type="component" value="Unassembled WGS sequence"/>
</dbReference>
<organism evidence="2 3">
    <name type="scientific">Flavobacterium arundinis</name>
    <dbReference type="NCBI Taxonomy" id="3139143"/>
    <lineage>
        <taxon>Bacteria</taxon>
        <taxon>Pseudomonadati</taxon>
        <taxon>Bacteroidota</taxon>
        <taxon>Flavobacteriia</taxon>
        <taxon>Flavobacteriales</taxon>
        <taxon>Flavobacteriaceae</taxon>
        <taxon>Flavobacterium</taxon>
    </lineage>
</organism>
<evidence type="ECO:0000313" key="2">
    <source>
        <dbReference type="EMBL" id="MEL1244464.1"/>
    </source>
</evidence>
<comment type="caution">
    <text evidence="2">The sequence shown here is derived from an EMBL/GenBank/DDBJ whole genome shotgun (WGS) entry which is preliminary data.</text>
</comment>
<dbReference type="RefSeq" id="WP_341696781.1">
    <property type="nucleotide sequence ID" value="NZ_JBBYHR010000004.1"/>
</dbReference>
<keyword evidence="1" id="KW-0812">Transmembrane</keyword>
<evidence type="ECO:0000256" key="1">
    <source>
        <dbReference type="SAM" id="Phobius"/>
    </source>
</evidence>
<keyword evidence="3" id="KW-1185">Reference proteome</keyword>
<protein>
    <recommendedName>
        <fullName evidence="4">DUF1700 domain-containing protein</fullName>
    </recommendedName>
</protein>
<accession>A0ABU9HXF1</accession>
<evidence type="ECO:0000313" key="3">
    <source>
        <dbReference type="Proteomes" id="UP001464555"/>
    </source>
</evidence>
<name>A0ABU9HXF1_9FLAO</name>
<gene>
    <name evidence="2" type="ORF">AAEO56_09345</name>
</gene>
<feature type="transmembrane region" description="Helical" evidence="1">
    <location>
        <begin position="135"/>
        <end position="154"/>
    </location>
</feature>
<feature type="transmembrane region" description="Helical" evidence="1">
    <location>
        <begin position="111"/>
        <end position="129"/>
    </location>
</feature>
<keyword evidence="1" id="KW-1133">Transmembrane helix</keyword>
<sequence length="172" mass="20262">MVTKEDLEKRYAALSNSELMDIIDRKFEYTELAVTVAIQELGKRNVNEQDVARYKEKVFTEFHDEIQKNFVDDLTVTQKLLFFYFFWIPFVTIPIKNNFVRDGFLLKRSQAGFFSTMGFAACFISILLVSVSSVLTYAIFILLGFLTLQYDLIIRRKKRMQTVYEQIKQSEE</sequence>
<keyword evidence="1" id="KW-0472">Membrane</keyword>
<reference evidence="2 3" key="1">
    <citation type="submission" date="2024-04" db="EMBL/GenBank/DDBJ databases">
        <title>Flavobacterium sp. DGU11 16S ribosomal RNA gene Genome sequencing and assembly.</title>
        <authorList>
            <person name="Park S."/>
        </authorList>
    </citation>
    <scope>NUCLEOTIDE SEQUENCE [LARGE SCALE GENOMIC DNA]</scope>
    <source>
        <strain evidence="2 3">DGU11</strain>
    </source>
</reference>
<evidence type="ECO:0008006" key="4">
    <source>
        <dbReference type="Google" id="ProtNLM"/>
    </source>
</evidence>